<accession>A0A4Z0YXV5</accession>
<dbReference type="Gene3D" id="1.25.40.10">
    <property type="entry name" value="Tetratricopeptide repeat domain"/>
    <property type="match status" value="1"/>
</dbReference>
<dbReference type="AlphaFoldDB" id="A0A4Z0YXV5"/>
<comment type="caution">
    <text evidence="3">The sequence shown here is derived from an EMBL/GenBank/DDBJ whole genome shotgun (WGS) entry which is preliminary data.</text>
</comment>
<evidence type="ECO:0008006" key="5">
    <source>
        <dbReference type="Google" id="ProtNLM"/>
    </source>
</evidence>
<feature type="compositionally biased region" description="Low complexity" evidence="2">
    <location>
        <begin position="85"/>
        <end position="98"/>
    </location>
</feature>
<dbReference type="InterPro" id="IPR011990">
    <property type="entry name" value="TPR-like_helical_dom_sf"/>
</dbReference>
<name>A0A4Z0YXV5_9PEZI</name>
<evidence type="ECO:0000256" key="1">
    <source>
        <dbReference type="ARBA" id="ARBA00022737"/>
    </source>
</evidence>
<keyword evidence="1" id="KW-0677">Repeat</keyword>
<dbReference type="OrthoDB" id="185373at2759"/>
<organism evidence="3 4">
    <name type="scientific">Xylaria hypoxylon</name>
    <dbReference type="NCBI Taxonomy" id="37992"/>
    <lineage>
        <taxon>Eukaryota</taxon>
        <taxon>Fungi</taxon>
        <taxon>Dikarya</taxon>
        <taxon>Ascomycota</taxon>
        <taxon>Pezizomycotina</taxon>
        <taxon>Sordariomycetes</taxon>
        <taxon>Xylariomycetidae</taxon>
        <taxon>Xylariales</taxon>
        <taxon>Xylariaceae</taxon>
        <taxon>Xylaria</taxon>
    </lineage>
</organism>
<dbReference type="PANTHER" id="PTHR47942">
    <property type="entry name" value="TETRATRICOPEPTIDE REPEAT (TPR)-LIKE SUPERFAMILY PROTEIN-RELATED"/>
    <property type="match status" value="1"/>
</dbReference>
<evidence type="ECO:0000313" key="3">
    <source>
        <dbReference type="EMBL" id="TGJ82226.1"/>
    </source>
</evidence>
<feature type="region of interest" description="Disordered" evidence="2">
    <location>
        <begin position="70"/>
        <end position="116"/>
    </location>
</feature>
<dbReference type="EMBL" id="SKBN01000136">
    <property type="protein sequence ID" value="TGJ82226.1"/>
    <property type="molecule type" value="Genomic_DNA"/>
</dbReference>
<gene>
    <name evidence="3" type="ORF">E0Z10_g6531</name>
</gene>
<sequence>MSLGVKSLWRAQSRISLAHGFSLVPREFRNLPFSNTSQARCRFSSSTEPSSPVGVLESWDSRKYEIGERADRTVQDEASKSPPHSASANTTSTSSSTARGRLSLRRKMKTQVPSSRATPMIKPAIQYPNRRASYRSLRKHVVSTRRQALHEYNRNALDKPANDWRSTLDFMIRHTPKFGEVLDFKVGIGRGAAVEARATLSELDTNLWQIQQKHHCKIRIESGFGDDESLVLSLSGTSVSVRESLLELVRTVGKVRAVRVLDPALQLSSPELWKGSTQDQLPIQLLRDGEFAAEDETVTVYGHTADFVKMAQRPKHKFYELTTRADEIPQPALWTKSSFEQYVAKLVFARVPTHLHRSLYPVGLDHQATVVHLLTMLFSSENLRAATSTTALKMALRFIHSRGPIFRPAARTIAYQAELQHLPLDAEAFQTFLSSASRAGDLEGFNSILREMHKKGHYMRAETWTSFLSMIRDTRIKYYIMRRMRSRGLHRLQPILEELGRQKAVLDLECHADTEMGIQRLLHAQDRQYGSSWLDTITLNKMIDVLGAQGSLGACHELLDLVDRSHRVRPDHYTLNTMMTHTRSIPQKIALLSRWPELGPDAVTYQQLFQTAWKQRLPNMLRVIWRYGVFTGLTSSKMRHTLTMLMRPELTLSNNRAFLKAWEDVILGRRELVAGRLVVPNNAKGFGAVQLMKQYMEDAGARRPLVGLETKLMEAYNLDMRIHKFNREGAEISPSMRESLTIDIPLEIKQTDKRGTAQSIRRIWI</sequence>
<dbReference type="STRING" id="37992.A0A4Z0YXV5"/>
<keyword evidence="4" id="KW-1185">Reference proteome</keyword>
<evidence type="ECO:0000313" key="4">
    <source>
        <dbReference type="Proteomes" id="UP000297716"/>
    </source>
</evidence>
<reference evidence="3 4" key="1">
    <citation type="submission" date="2019-03" db="EMBL/GenBank/DDBJ databases">
        <title>Draft genome sequence of Xylaria hypoxylon DSM 108379, a ubiquitous saprotrophic-parasitic fungi on hardwood.</title>
        <authorList>
            <person name="Buettner E."/>
            <person name="Leonhardt S."/>
            <person name="Gebauer A.M."/>
            <person name="Liers C."/>
            <person name="Hofrichter M."/>
            <person name="Kellner H."/>
        </authorList>
    </citation>
    <scope>NUCLEOTIDE SEQUENCE [LARGE SCALE GENOMIC DNA]</scope>
    <source>
        <strain evidence="3 4">DSM 108379</strain>
    </source>
</reference>
<proteinExistence type="predicted"/>
<dbReference type="InterPro" id="IPR051222">
    <property type="entry name" value="PPR/CCM1_RNA-binding"/>
</dbReference>
<dbReference type="PANTHER" id="PTHR47942:SF63">
    <property type="entry name" value="PENTATRICOPEPTIDE REPEAT-CONTAINING PROTEIN"/>
    <property type="match status" value="1"/>
</dbReference>
<protein>
    <recommendedName>
        <fullName evidence="5">Pentatricopeptide repeat domain-containing protein</fullName>
    </recommendedName>
</protein>
<evidence type="ECO:0000256" key="2">
    <source>
        <dbReference type="SAM" id="MobiDB-lite"/>
    </source>
</evidence>
<dbReference type="Proteomes" id="UP000297716">
    <property type="component" value="Unassembled WGS sequence"/>
</dbReference>
<feature type="compositionally biased region" description="Basic and acidic residues" evidence="2">
    <location>
        <begin position="70"/>
        <end position="79"/>
    </location>
</feature>